<comment type="caution">
    <text evidence="3">The sequence shown here is derived from an EMBL/GenBank/DDBJ whole genome shotgun (WGS) entry which is preliminary data.</text>
</comment>
<dbReference type="InterPro" id="IPR012337">
    <property type="entry name" value="RNaseH-like_sf"/>
</dbReference>
<dbReference type="InterPro" id="IPR008906">
    <property type="entry name" value="HATC_C_dom"/>
</dbReference>
<accession>A0AA47P4I3</accession>
<gene>
    <name evidence="3" type="ORF">N1851_008369</name>
</gene>
<dbReference type="Pfam" id="PF05699">
    <property type="entry name" value="Dimer_Tnp_hAT"/>
    <property type="match status" value="1"/>
</dbReference>
<evidence type="ECO:0000259" key="2">
    <source>
        <dbReference type="Pfam" id="PF05699"/>
    </source>
</evidence>
<sequence length="176" mass="19633">MKRESPRAPGMCGILRRFQDTRQHVTSCLFNDHPPIHHKARLVSRDEDDWDNNAKNNGGGPPPTKKDKKSLASFFKISTASATVPNSIPLLLIEAELSAYMQSSTIDNEEDPPSVVENSQSQLSPLSNMARKYLCIQATALPQRLFSAFRQHCGVCERSCLKPDLVNKLVFLAKNL</sequence>
<dbReference type="EMBL" id="JAOPHQ010001469">
    <property type="protein sequence ID" value="KAK0150531.1"/>
    <property type="molecule type" value="Genomic_DNA"/>
</dbReference>
<dbReference type="AlphaFoldDB" id="A0AA47P4I3"/>
<reference evidence="3" key="1">
    <citation type="journal article" date="2023" name="Front. Mar. Sci.">
        <title>A new Merluccius polli reference genome to investigate the effects of global change in West African waters.</title>
        <authorList>
            <person name="Mateo J.L."/>
            <person name="Blanco-Fernandez C."/>
            <person name="Garcia-Vazquez E."/>
            <person name="Machado-Schiaffino G."/>
        </authorList>
    </citation>
    <scope>NUCLEOTIDE SEQUENCE</scope>
    <source>
        <strain evidence="3">C29</strain>
        <tissue evidence="3">Fin</tissue>
    </source>
</reference>
<feature type="domain" description="HAT C-terminal dimerisation" evidence="2">
    <location>
        <begin position="96"/>
        <end position="176"/>
    </location>
</feature>
<dbReference type="GO" id="GO:0046983">
    <property type="term" value="F:protein dimerization activity"/>
    <property type="evidence" value="ECO:0007669"/>
    <property type="project" value="InterPro"/>
</dbReference>
<name>A0AA47P4I3_MERPO</name>
<protein>
    <recommendedName>
        <fullName evidence="2">HAT C-terminal dimerisation domain-containing protein</fullName>
    </recommendedName>
</protein>
<evidence type="ECO:0000313" key="3">
    <source>
        <dbReference type="EMBL" id="KAK0150531.1"/>
    </source>
</evidence>
<organism evidence="3 4">
    <name type="scientific">Merluccius polli</name>
    <name type="common">Benguela hake</name>
    <name type="synonym">Merluccius cadenati</name>
    <dbReference type="NCBI Taxonomy" id="89951"/>
    <lineage>
        <taxon>Eukaryota</taxon>
        <taxon>Metazoa</taxon>
        <taxon>Chordata</taxon>
        <taxon>Craniata</taxon>
        <taxon>Vertebrata</taxon>
        <taxon>Euteleostomi</taxon>
        <taxon>Actinopterygii</taxon>
        <taxon>Neopterygii</taxon>
        <taxon>Teleostei</taxon>
        <taxon>Neoteleostei</taxon>
        <taxon>Acanthomorphata</taxon>
        <taxon>Zeiogadaria</taxon>
        <taxon>Gadariae</taxon>
        <taxon>Gadiformes</taxon>
        <taxon>Gadoidei</taxon>
        <taxon>Merlucciidae</taxon>
        <taxon>Merluccius</taxon>
    </lineage>
</organism>
<proteinExistence type="predicted"/>
<evidence type="ECO:0000313" key="4">
    <source>
        <dbReference type="Proteomes" id="UP001174136"/>
    </source>
</evidence>
<dbReference type="Proteomes" id="UP001174136">
    <property type="component" value="Unassembled WGS sequence"/>
</dbReference>
<feature type="region of interest" description="Disordered" evidence="1">
    <location>
        <begin position="42"/>
        <end position="68"/>
    </location>
</feature>
<keyword evidence="4" id="KW-1185">Reference proteome</keyword>
<evidence type="ECO:0000256" key="1">
    <source>
        <dbReference type="SAM" id="MobiDB-lite"/>
    </source>
</evidence>
<dbReference type="SUPFAM" id="SSF53098">
    <property type="entry name" value="Ribonuclease H-like"/>
    <property type="match status" value="1"/>
</dbReference>